<dbReference type="FunFam" id="3.40.50.720:FF:000282">
    <property type="entry name" value="Glyoxylate reductase protein"/>
    <property type="match status" value="1"/>
</dbReference>
<dbReference type="InterPro" id="IPR029752">
    <property type="entry name" value="D-isomer_DH_CS1"/>
</dbReference>
<evidence type="ECO:0000256" key="7">
    <source>
        <dbReference type="ARBA" id="ARBA00023136"/>
    </source>
</evidence>
<evidence type="ECO:0000256" key="5">
    <source>
        <dbReference type="ARBA" id="ARBA00023002"/>
    </source>
</evidence>
<dbReference type="GO" id="GO:0030267">
    <property type="term" value="F:glyoxylate reductase (NADPH) activity"/>
    <property type="evidence" value="ECO:0007669"/>
    <property type="project" value="TreeGrafter"/>
</dbReference>
<keyword evidence="4 9" id="KW-1133">Transmembrane helix</keyword>
<sequence length="646" mass="69727">MLSSGFTNASVSKALLVYVVVSSIALALFDSKHLAHIQVVPHLWGYGQLWRVFVWQVAGYANSTEALFAAMLVYHLRVVERVWGRRKLATFIVTTLPYTTILTPLILSLVVRPLSLGTINYLPSGPTATIFALLAQFHAVIPHTFKYRISTSTSTSTSSTAAESSSTSSSSSAPAASSATPAKNSLTLLLSDKSMTYLLAAQLALSQFPFTILPALVGWCVGVAWRAEILPLGSKGWRIPAWMVGEKETRRTLSSLNNGSADAERYEELRRRLEEQSRAAAAAAASGVDAGERGRGQNHTHNAGAEQGGLRIMARAKVLLLGDIDHAHESWSSLGNIADLVKPAATNRTEFIQECKDGKFDGVVAAYRTFGSVAITGLVDEELVAALPKSLTYLAHCGAGYDQVDVHACSARDPPIRVSNTPTAVDDATADVNMFLIIGALRNFNTGMHALREGKWRGVPAPPLGHDPEGKVLGILGMGGIGRNLKRKAEAFGMKVIYHNRRELSEELADGAKYVSFDELLCTSDVISLNLPLNKNTRHIIGKDEFAKMKNGVVVVNTARGAVMDEAALVDALDSGKVFSAGLDVFEEEPKIHPGLVRNPNVLLVPHMGTWTVETQTAMEEWAIDNVRSALENGKLKSPVPEQENL</sequence>
<accession>V5I2D0</accession>
<dbReference type="EMBL" id="BAUL01000182">
    <property type="protein sequence ID" value="GAD97035.1"/>
    <property type="molecule type" value="Genomic_DNA"/>
</dbReference>
<comment type="subcellular location">
    <subcellularLocation>
        <location evidence="1">Membrane</location>
        <topology evidence="1">Multi-pass membrane protein</topology>
    </subcellularLocation>
</comment>
<feature type="transmembrane region" description="Helical" evidence="9">
    <location>
        <begin position="197"/>
        <end position="225"/>
    </location>
</feature>
<dbReference type="InterPro" id="IPR006139">
    <property type="entry name" value="D-isomer_2_OHA_DH_cat_dom"/>
</dbReference>
<dbReference type="Pfam" id="PF02826">
    <property type="entry name" value="2-Hacid_dh_C"/>
    <property type="match status" value="1"/>
</dbReference>
<comment type="similarity">
    <text evidence="2">Belongs to the D-isomer specific 2-hydroxyacid dehydrogenase family.</text>
</comment>
<protein>
    <submittedName>
        <fullName evidence="12">Glyoxylate reductase</fullName>
    </submittedName>
</protein>
<dbReference type="InterPro" id="IPR006140">
    <property type="entry name" value="D-isomer_DH_NAD-bd"/>
</dbReference>
<evidence type="ECO:0000256" key="9">
    <source>
        <dbReference type="SAM" id="Phobius"/>
    </source>
</evidence>
<comment type="caution">
    <text evidence="12">The sequence shown here is derived from an EMBL/GenBank/DDBJ whole genome shotgun (WGS) entry which is preliminary data.</text>
</comment>
<feature type="transmembrane region" description="Helical" evidence="9">
    <location>
        <begin position="121"/>
        <end position="141"/>
    </location>
</feature>
<dbReference type="InterPro" id="IPR029753">
    <property type="entry name" value="D-isomer_DH_CS"/>
</dbReference>
<feature type="domain" description="D-isomer specific 2-hydroxyacid dehydrogenase catalytic" evidence="10">
    <location>
        <begin position="345"/>
        <end position="640"/>
    </location>
</feature>
<evidence type="ECO:0000256" key="8">
    <source>
        <dbReference type="SAM" id="MobiDB-lite"/>
    </source>
</evidence>
<dbReference type="CDD" id="cd12168">
    <property type="entry name" value="Mand_dh_like"/>
    <property type="match status" value="1"/>
</dbReference>
<evidence type="ECO:0000256" key="1">
    <source>
        <dbReference type="ARBA" id="ARBA00004141"/>
    </source>
</evidence>
<keyword evidence="3 9" id="KW-0812">Transmembrane</keyword>
<dbReference type="GO" id="GO:0005829">
    <property type="term" value="C:cytosol"/>
    <property type="evidence" value="ECO:0007669"/>
    <property type="project" value="TreeGrafter"/>
</dbReference>
<dbReference type="SUPFAM" id="SSF52283">
    <property type="entry name" value="Formate/glycerate dehydrogenase catalytic domain-like"/>
    <property type="match status" value="1"/>
</dbReference>
<organism evidence="12 13">
    <name type="scientific">Byssochlamys spectabilis (strain No. 5 / NBRC 109023)</name>
    <name type="common">Paecilomyces variotii</name>
    <dbReference type="NCBI Taxonomy" id="1356009"/>
    <lineage>
        <taxon>Eukaryota</taxon>
        <taxon>Fungi</taxon>
        <taxon>Dikarya</taxon>
        <taxon>Ascomycota</taxon>
        <taxon>Pezizomycotina</taxon>
        <taxon>Eurotiomycetes</taxon>
        <taxon>Eurotiomycetidae</taxon>
        <taxon>Eurotiales</taxon>
        <taxon>Thermoascaceae</taxon>
        <taxon>Paecilomyces</taxon>
    </lineage>
</organism>
<dbReference type="SUPFAM" id="SSF51735">
    <property type="entry name" value="NAD(P)-binding Rossmann-fold domains"/>
    <property type="match status" value="1"/>
</dbReference>
<dbReference type="GO" id="GO:0016618">
    <property type="term" value="F:hydroxypyruvate reductase [NAD(P)H] activity"/>
    <property type="evidence" value="ECO:0007669"/>
    <property type="project" value="TreeGrafter"/>
</dbReference>
<evidence type="ECO:0000256" key="4">
    <source>
        <dbReference type="ARBA" id="ARBA00022989"/>
    </source>
</evidence>
<evidence type="ECO:0000256" key="3">
    <source>
        <dbReference type="ARBA" id="ARBA00022692"/>
    </source>
</evidence>
<feature type="transmembrane region" description="Helical" evidence="9">
    <location>
        <begin position="88"/>
        <end position="109"/>
    </location>
</feature>
<dbReference type="PROSITE" id="PS00671">
    <property type="entry name" value="D_2_HYDROXYACID_DH_3"/>
    <property type="match status" value="1"/>
</dbReference>
<dbReference type="Proteomes" id="UP000018001">
    <property type="component" value="Unassembled WGS sequence"/>
</dbReference>
<dbReference type="InterPro" id="IPR036291">
    <property type="entry name" value="NAD(P)-bd_dom_sf"/>
</dbReference>
<keyword evidence="5" id="KW-0560">Oxidoreductase</keyword>
<evidence type="ECO:0000256" key="6">
    <source>
        <dbReference type="ARBA" id="ARBA00023027"/>
    </source>
</evidence>
<gene>
    <name evidence="12" type="ORF">PVAR5_5704</name>
</gene>
<dbReference type="PROSITE" id="PS00670">
    <property type="entry name" value="D_2_HYDROXYACID_DH_2"/>
    <property type="match status" value="1"/>
</dbReference>
<dbReference type="AlphaFoldDB" id="V5I2D0"/>
<dbReference type="HOGENOM" id="CLU_423874_0_0_1"/>
<proteinExistence type="inferred from homology"/>
<feature type="transmembrane region" description="Helical" evidence="9">
    <location>
        <begin position="53"/>
        <end position="76"/>
    </location>
</feature>
<feature type="region of interest" description="Disordered" evidence="8">
    <location>
        <begin position="155"/>
        <end position="179"/>
    </location>
</feature>
<dbReference type="InterPro" id="IPR050223">
    <property type="entry name" value="D-isomer_2-hydroxyacid_DH"/>
</dbReference>
<keyword evidence="7 9" id="KW-0472">Membrane</keyword>
<dbReference type="SUPFAM" id="SSF144091">
    <property type="entry name" value="Rhomboid-like"/>
    <property type="match status" value="1"/>
</dbReference>
<dbReference type="Pfam" id="PF00389">
    <property type="entry name" value="2-Hacid_dh"/>
    <property type="match status" value="1"/>
</dbReference>
<evidence type="ECO:0000259" key="11">
    <source>
        <dbReference type="Pfam" id="PF02826"/>
    </source>
</evidence>
<evidence type="ECO:0000256" key="2">
    <source>
        <dbReference type="ARBA" id="ARBA00005854"/>
    </source>
</evidence>
<keyword evidence="13" id="KW-1185">Reference proteome</keyword>
<name>V5I2D0_BYSSN</name>
<dbReference type="PANTHER" id="PTHR10996">
    <property type="entry name" value="2-HYDROXYACID DEHYDROGENASE-RELATED"/>
    <property type="match status" value="1"/>
</dbReference>
<dbReference type="GO" id="GO:0051287">
    <property type="term" value="F:NAD binding"/>
    <property type="evidence" value="ECO:0007669"/>
    <property type="project" value="InterPro"/>
</dbReference>
<evidence type="ECO:0000313" key="12">
    <source>
        <dbReference type="EMBL" id="GAD97035.1"/>
    </source>
</evidence>
<dbReference type="InterPro" id="IPR035952">
    <property type="entry name" value="Rhomboid-like_sf"/>
</dbReference>
<dbReference type="PANTHER" id="PTHR10996:SF269">
    <property type="entry name" value="HYPOTHETICAL D-ISOMER SPECIFIC 2-HYDROXYACID DEHYDROGENASE (EUROFUNG)"/>
    <property type="match status" value="1"/>
</dbReference>
<dbReference type="PROSITE" id="PS00065">
    <property type="entry name" value="D_2_HYDROXYACID_DH_1"/>
    <property type="match status" value="1"/>
</dbReference>
<dbReference type="Gene3D" id="3.40.50.720">
    <property type="entry name" value="NAD(P)-binding Rossmann-like Domain"/>
    <property type="match status" value="2"/>
</dbReference>
<evidence type="ECO:0000313" key="13">
    <source>
        <dbReference type="Proteomes" id="UP000018001"/>
    </source>
</evidence>
<dbReference type="FunCoup" id="V5I2D0">
    <property type="interactions" value="447"/>
</dbReference>
<feature type="region of interest" description="Disordered" evidence="8">
    <location>
        <begin position="284"/>
        <end position="306"/>
    </location>
</feature>
<reference evidence="13" key="1">
    <citation type="journal article" date="2014" name="Genome Announc.">
        <title>Draft genome sequence of the formaldehyde-resistant fungus Byssochlamys spectabilis No. 5 (anamorph Paecilomyces variotii No. 5) (NBRC109023).</title>
        <authorList>
            <person name="Oka T."/>
            <person name="Ekino K."/>
            <person name="Fukuda K."/>
            <person name="Nomura Y."/>
        </authorList>
    </citation>
    <scope>NUCLEOTIDE SEQUENCE [LARGE SCALE GENOMIC DNA]</scope>
    <source>
        <strain evidence="13">No. 5 / NBRC 109023</strain>
    </source>
</reference>
<dbReference type="InParanoid" id="V5I2D0"/>
<evidence type="ECO:0000259" key="10">
    <source>
        <dbReference type="Pfam" id="PF00389"/>
    </source>
</evidence>
<dbReference type="eggNOG" id="KOG0069">
    <property type="taxonomic scope" value="Eukaryota"/>
</dbReference>
<keyword evidence="6" id="KW-0520">NAD</keyword>
<dbReference type="GO" id="GO:0016020">
    <property type="term" value="C:membrane"/>
    <property type="evidence" value="ECO:0007669"/>
    <property type="project" value="UniProtKB-SubCell"/>
</dbReference>
<dbReference type="OrthoDB" id="9991913at2759"/>
<feature type="domain" description="D-isomer specific 2-hydroxyacid dehydrogenase NAD-binding" evidence="11">
    <location>
        <begin position="435"/>
        <end position="609"/>
    </location>
</feature>